<dbReference type="AlphaFoldDB" id="A0A9D2E4X6"/>
<sequence>MEMKKSGRWIALLLVLALAVSCAGCAAPREESTPQQTLVETAEDVFVDGVPMKRIENVGTVAHPASIANYALAYMGVDEPYVVEAEQSDRYAENCIDWLKENAKPNEEGLLGWSYTFDSTYNDVSIEAPWYSAYCQACGIDALVHWYEKTGDEEALEIARESAEMIFTPIAEGGTLFSSGDLVWFEEIPSADEEPSHILNGHMRTCIALRLLYNATGDATYQQWYDKGMTSLLEWLPLYDTGYWLRYDLNPKKEGLLFRLNDPEGGTLDELAIDEIRLTDPLTGESVTIDVGAQGDMDAASGSYLAGLDWQAESTLDGRTVRRLVAAETESDYGVTDAKPNTYIYLDLPGEWTDDLRTEWFELTIVYKDEQEGRMVLEQRSIAPDEEYVAMRDGELLLTGSGEWREWTIPLRPSDLGWPVGELYGEKHVQYLDVLAEDSPDLAQWADVARGYLNAARMKMNAAEQIEEASIVEAQEMVLPEQTPTLPFYSLDDGGVARQHVAGEDTVLVNGLYDSSHPTPGGDPVYSPYIVSLQALLGPGIINGITLNPYDFIGLDPYWESYTWITEGNAESIVKREPAYQWLRENAESVGDALVWTFGYKNVYNDLVQEPDWQSAFSQRYVIDAFLAINDDEMVRKAAYAYGYSTKNGGLASASKEGFLWFEEVPNDSHILNAHIASLVALYNVSQTLEDDRVEELYLEGVESLRENLYRYDTGYWTKYDMNPQKNMLFEIDWQGEGDSPLIDAIYMYDPVLGEATAVDVGEASDTAGVNYVSGLRWQVSQTVDGETVRIIAAPQVNDAEEQRTAYFRMSLPTHELEDCFDTPEQLIVIRYKDTATGEMQISRQSINEGWVVEMEPLNDGTIECTGDGEWKTAVVTLRPQDQGWYMGPDYQAYHNEQLALIAEQTGDWYLSQTCERWEYYLEKKPA</sequence>
<dbReference type="PANTHER" id="PTHR13174">
    <property type="entry name" value="D-GLUCURONYL C5-EPIMERASE"/>
    <property type="match status" value="1"/>
</dbReference>
<name>A0A9D2E4X6_9FIRM</name>
<dbReference type="SUPFAM" id="SSF48208">
    <property type="entry name" value="Six-hairpin glycosidases"/>
    <property type="match status" value="1"/>
</dbReference>
<reference evidence="3" key="2">
    <citation type="submission" date="2021-04" db="EMBL/GenBank/DDBJ databases">
        <authorList>
            <person name="Gilroy R."/>
        </authorList>
    </citation>
    <scope>NUCLEOTIDE SEQUENCE</scope>
    <source>
        <strain evidence="3">ChiGjej4B4-18154</strain>
    </source>
</reference>
<feature type="signal peptide" evidence="1">
    <location>
        <begin position="1"/>
        <end position="26"/>
    </location>
</feature>
<protein>
    <submittedName>
        <fullName evidence="3">D-glucuronyl C5-epimerase family protein</fullName>
    </submittedName>
</protein>
<feature type="chain" id="PRO_5039718498" evidence="1">
    <location>
        <begin position="27"/>
        <end position="927"/>
    </location>
</feature>
<dbReference type="GO" id="GO:0015012">
    <property type="term" value="P:heparan sulfate proteoglycan biosynthetic process"/>
    <property type="evidence" value="ECO:0007669"/>
    <property type="project" value="InterPro"/>
</dbReference>
<dbReference type="Pfam" id="PF06662">
    <property type="entry name" value="C5-epim_C"/>
    <property type="match status" value="2"/>
</dbReference>
<dbReference type="GO" id="GO:0047464">
    <property type="term" value="F:heparosan-N-sulfate-glucuronate 5-epimerase activity"/>
    <property type="evidence" value="ECO:0007669"/>
    <property type="project" value="InterPro"/>
</dbReference>
<dbReference type="InterPro" id="IPR010598">
    <property type="entry name" value="C5-epim_C"/>
</dbReference>
<proteinExistence type="predicted"/>
<dbReference type="PANTHER" id="PTHR13174:SF3">
    <property type="entry name" value="D-GLUCURONYL C5-EPIMERASE"/>
    <property type="match status" value="1"/>
</dbReference>
<reference evidence="3" key="1">
    <citation type="journal article" date="2021" name="PeerJ">
        <title>Extensive microbial diversity within the chicken gut microbiome revealed by metagenomics and culture.</title>
        <authorList>
            <person name="Gilroy R."/>
            <person name="Ravi A."/>
            <person name="Getino M."/>
            <person name="Pursley I."/>
            <person name="Horton D.L."/>
            <person name="Alikhan N.F."/>
            <person name="Baker D."/>
            <person name="Gharbi K."/>
            <person name="Hall N."/>
            <person name="Watson M."/>
            <person name="Adriaenssens E.M."/>
            <person name="Foster-Nyarko E."/>
            <person name="Jarju S."/>
            <person name="Secka A."/>
            <person name="Antonio M."/>
            <person name="Oren A."/>
            <person name="Chaudhuri R.R."/>
            <person name="La Ragione R."/>
            <person name="Hildebrand F."/>
            <person name="Pallen M.J."/>
        </authorList>
    </citation>
    <scope>NUCLEOTIDE SEQUENCE</scope>
    <source>
        <strain evidence="3">ChiGjej4B4-18154</strain>
    </source>
</reference>
<feature type="domain" description="D-glucuronyl C5-epimerase C-terminal" evidence="2">
    <location>
        <begin position="597"/>
        <end position="723"/>
    </location>
</feature>
<gene>
    <name evidence="3" type="ORF">H9813_06555</name>
</gene>
<evidence type="ECO:0000259" key="2">
    <source>
        <dbReference type="Pfam" id="PF06662"/>
    </source>
</evidence>
<comment type="caution">
    <text evidence="3">The sequence shown here is derived from an EMBL/GenBank/DDBJ whole genome shotgun (WGS) entry which is preliminary data.</text>
</comment>
<keyword evidence="1" id="KW-0732">Signal</keyword>
<dbReference type="Gene3D" id="1.50.10.10">
    <property type="match status" value="1"/>
</dbReference>
<dbReference type="InterPro" id="IPR039721">
    <property type="entry name" value="C5-epimerase"/>
</dbReference>
<dbReference type="Proteomes" id="UP000824035">
    <property type="component" value="Unassembled WGS sequence"/>
</dbReference>
<dbReference type="InterPro" id="IPR012341">
    <property type="entry name" value="6hp_glycosidase-like_sf"/>
</dbReference>
<evidence type="ECO:0000256" key="1">
    <source>
        <dbReference type="SAM" id="SignalP"/>
    </source>
</evidence>
<evidence type="ECO:0000313" key="4">
    <source>
        <dbReference type="Proteomes" id="UP000824035"/>
    </source>
</evidence>
<organism evidence="3 4">
    <name type="scientific">Candidatus Allofournierella merdipullorum</name>
    <dbReference type="NCBI Taxonomy" id="2838595"/>
    <lineage>
        <taxon>Bacteria</taxon>
        <taxon>Bacillati</taxon>
        <taxon>Bacillota</taxon>
        <taxon>Clostridia</taxon>
        <taxon>Eubacteriales</taxon>
        <taxon>Oscillospiraceae</taxon>
        <taxon>Allofournierella</taxon>
    </lineage>
</organism>
<accession>A0A9D2E4X6</accession>
<dbReference type="GO" id="GO:0005975">
    <property type="term" value="P:carbohydrate metabolic process"/>
    <property type="evidence" value="ECO:0007669"/>
    <property type="project" value="InterPro"/>
</dbReference>
<feature type="domain" description="D-glucuronyl C5-epimerase C-terminal" evidence="2">
    <location>
        <begin position="111"/>
        <end position="250"/>
    </location>
</feature>
<dbReference type="EMBL" id="DXBV01000063">
    <property type="protein sequence ID" value="HIZ30871.1"/>
    <property type="molecule type" value="Genomic_DNA"/>
</dbReference>
<dbReference type="InterPro" id="IPR008928">
    <property type="entry name" value="6-hairpin_glycosidase_sf"/>
</dbReference>
<dbReference type="PROSITE" id="PS51257">
    <property type="entry name" value="PROKAR_LIPOPROTEIN"/>
    <property type="match status" value="1"/>
</dbReference>
<evidence type="ECO:0000313" key="3">
    <source>
        <dbReference type="EMBL" id="HIZ30871.1"/>
    </source>
</evidence>